<reference evidence="6 8" key="2">
    <citation type="journal article" date="2013" name="Nature">
        <title>Insights into bilaterian evolution from three spiralian genomes.</title>
        <authorList>
            <person name="Simakov O."/>
            <person name="Marletaz F."/>
            <person name="Cho S.J."/>
            <person name="Edsinger-Gonzales E."/>
            <person name="Havlak P."/>
            <person name="Hellsten U."/>
            <person name="Kuo D.H."/>
            <person name="Larsson T."/>
            <person name="Lv J."/>
            <person name="Arendt D."/>
            <person name="Savage R."/>
            <person name="Osoegawa K."/>
            <person name="de Jong P."/>
            <person name="Grimwood J."/>
            <person name="Chapman J.A."/>
            <person name="Shapiro H."/>
            <person name="Aerts A."/>
            <person name="Otillar R.P."/>
            <person name="Terry A.Y."/>
            <person name="Boore J.L."/>
            <person name="Grigoriev I.V."/>
            <person name="Lindberg D.R."/>
            <person name="Seaver E.C."/>
            <person name="Weisblat D.A."/>
            <person name="Putnam N.H."/>
            <person name="Rokhsar D.S."/>
        </authorList>
    </citation>
    <scope>NUCLEOTIDE SEQUENCE</scope>
    <source>
        <strain evidence="6 8">I ESC-2004</strain>
    </source>
</reference>
<dbReference type="PANTHER" id="PTHR12489:SF1">
    <property type="entry name" value="LP10272P"/>
    <property type="match status" value="1"/>
</dbReference>
<evidence type="ECO:0000256" key="1">
    <source>
        <dbReference type="ARBA" id="ARBA00004141"/>
    </source>
</evidence>
<feature type="transmembrane region" description="Helical" evidence="5">
    <location>
        <begin position="172"/>
        <end position="195"/>
    </location>
</feature>
<keyword evidence="2 5" id="KW-0812">Transmembrane</keyword>
<dbReference type="EnsemblMetazoa" id="CapteT20715">
    <property type="protein sequence ID" value="CapteP20715"/>
    <property type="gene ID" value="CapteG20715"/>
</dbReference>
<keyword evidence="4 5" id="KW-0472">Membrane</keyword>
<protein>
    <recommendedName>
        <fullName evidence="9">LHFPL tetraspan subfamily member 3 protein</fullName>
    </recommendedName>
</protein>
<dbReference type="GO" id="GO:0005886">
    <property type="term" value="C:plasma membrane"/>
    <property type="evidence" value="ECO:0007669"/>
    <property type="project" value="TreeGrafter"/>
</dbReference>
<evidence type="ECO:0000313" key="6">
    <source>
        <dbReference type="EMBL" id="ELU17108.1"/>
    </source>
</evidence>
<evidence type="ECO:0000313" key="8">
    <source>
        <dbReference type="Proteomes" id="UP000014760"/>
    </source>
</evidence>
<feature type="transmembrane region" description="Helical" evidence="5">
    <location>
        <begin position="21"/>
        <end position="40"/>
    </location>
</feature>
<reference evidence="8" key="1">
    <citation type="submission" date="2012-12" db="EMBL/GenBank/DDBJ databases">
        <authorList>
            <person name="Hellsten U."/>
            <person name="Grimwood J."/>
            <person name="Chapman J.A."/>
            <person name="Shapiro H."/>
            <person name="Aerts A."/>
            <person name="Otillar R.P."/>
            <person name="Terry A.Y."/>
            <person name="Boore J.L."/>
            <person name="Simakov O."/>
            <person name="Marletaz F."/>
            <person name="Cho S.-J."/>
            <person name="Edsinger-Gonzales E."/>
            <person name="Havlak P."/>
            <person name="Kuo D.-H."/>
            <person name="Larsson T."/>
            <person name="Lv J."/>
            <person name="Arendt D."/>
            <person name="Savage R."/>
            <person name="Osoegawa K."/>
            <person name="de Jong P."/>
            <person name="Lindberg D.R."/>
            <person name="Seaver E.C."/>
            <person name="Weisblat D.A."/>
            <person name="Putnam N.H."/>
            <person name="Grigoriev I.V."/>
            <person name="Rokhsar D.S."/>
        </authorList>
    </citation>
    <scope>NUCLEOTIDE SEQUENCE</scope>
    <source>
        <strain evidence="8">I ESC-2004</strain>
    </source>
</reference>
<dbReference type="Proteomes" id="UP000014760">
    <property type="component" value="Unassembled WGS sequence"/>
</dbReference>
<feature type="transmembrane region" description="Helical" evidence="5">
    <location>
        <begin position="121"/>
        <end position="145"/>
    </location>
</feature>
<dbReference type="Pfam" id="PF10242">
    <property type="entry name" value="L_HMGIC_fpl"/>
    <property type="match status" value="1"/>
</dbReference>
<dbReference type="STRING" id="283909.R7VE47"/>
<organism evidence="6">
    <name type="scientific">Capitella teleta</name>
    <name type="common">Polychaete worm</name>
    <dbReference type="NCBI Taxonomy" id="283909"/>
    <lineage>
        <taxon>Eukaryota</taxon>
        <taxon>Metazoa</taxon>
        <taxon>Spiralia</taxon>
        <taxon>Lophotrochozoa</taxon>
        <taxon>Annelida</taxon>
        <taxon>Polychaeta</taxon>
        <taxon>Sedentaria</taxon>
        <taxon>Scolecida</taxon>
        <taxon>Capitellidae</taxon>
        <taxon>Capitella</taxon>
    </lineage>
</organism>
<reference evidence="7" key="3">
    <citation type="submission" date="2015-06" db="UniProtKB">
        <authorList>
            <consortium name="EnsemblMetazoa"/>
        </authorList>
    </citation>
    <scope>IDENTIFICATION</scope>
</reference>
<keyword evidence="3 5" id="KW-1133">Transmembrane helix</keyword>
<sequence>MQQPQQDKYYQKYEKSSFAIGVMWGIFTLCFAIINIVVVIQPQWVGDTENSPGTGYFGLYEFCELFNSGQVLQCEGKINNFSTILTDAFKVATFFVGFSAIIIFVCIVCMILFLFVKTSRVYLICGWLQLFAGICMFLGCVIFPAGWGHKNVQRLCGSDTDGYNIGHCNIRWAYILAIIGIFDALILSLLAFILANRQAKEVFRGHPEYLTKSDLNGYALETESKPSMIIQPVVTLPNPNRYGASEYSHASTKRSRKGDFSL</sequence>
<dbReference type="OrthoDB" id="5873721at2759"/>
<gene>
    <name evidence="6" type="ORF">CAPTEDRAFT_20715</name>
</gene>
<evidence type="ECO:0000256" key="5">
    <source>
        <dbReference type="SAM" id="Phobius"/>
    </source>
</evidence>
<keyword evidence="8" id="KW-1185">Reference proteome</keyword>
<evidence type="ECO:0000256" key="2">
    <source>
        <dbReference type="ARBA" id="ARBA00022692"/>
    </source>
</evidence>
<dbReference type="OMA" id="RDMCGEH"/>
<comment type="subcellular location">
    <subcellularLocation>
        <location evidence="1">Membrane</location>
        <topology evidence="1">Multi-pass membrane protein</topology>
    </subcellularLocation>
</comment>
<dbReference type="HOGENOM" id="CLU_084868_1_2_1"/>
<dbReference type="EMBL" id="KB292699">
    <property type="protein sequence ID" value="ELU17108.1"/>
    <property type="molecule type" value="Genomic_DNA"/>
</dbReference>
<feature type="transmembrane region" description="Helical" evidence="5">
    <location>
        <begin position="91"/>
        <end position="114"/>
    </location>
</feature>
<dbReference type="GO" id="GO:0007605">
    <property type="term" value="P:sensory perception of sound"/>
    <property type="evidence" value="ECO:0007669"/>
    <property type="project" value="TreeGrafter"/>
</dbReference>
<dbReference type="AlphaFoldDB" id="R7VE47"/>
<evidence type="ECO:0000256" key="4">
    <source>
        <dbReference type="ARBA" id="ARBA00023136"/>
    </source>
</evidence>
<evidence type="ECO:0008006" key="9">
    <source>
        <dbReference type="Google" id="ProtNLM"/>
    </source>
</evidence>
<evidence type="ECO:0000313" key="7">
    <source>
        <dbReference type="EnsemblMetazoa" id="CapteP20715"/>
    </source>
</evidence>
<dbReference type="PANTHER" id="PTHR12489">
    <property type="entry name" value="LIPOMA HMGIC FUSION PARTNER-LIKE PROTEIN"/>
    <property type="match status" value="1"/>
</dbReference>
<evidence type="ECO:0000256" key="3">
    <source>
        <dbReference type="ARBA" id="ARBA00022989"/>
    </source>
</evidence>
<name>R7VE47_CAPTE</name>
<dbReference type="InterPro" id="IPR019372">
    <property type="entry name" value="LHFPL"/>
</dbReference>
<proteinExistence type="predicted"/>
<dbReference type="FunCoup" id="R7VE47">
    <property type="interactions" value="369"/>
</dbReference>
<accession>R7VE47</accession>
<dbReference type="EMBL" id="AMQN01004134">
    <property type="status" value="NOT_ANNOTATED_CDS"/>
    <property type="molecule type" value="Genomic_DNA"/>
</dbReference>
<dbReference type="Gene3D" id="1.20.140.150">
    <property type="match status" value="1"/>
</dbReference>